<gene>
    <name evidence="10" type="ORF">CTI12_AA182560</name>
</gene>
<dbReference type="PROSITE" id="PS50994">
    <property type="entry name" value="INTEGRASE"/>
    <property type="match status" value="1"/>
</dbReference>
<dbReference type="Pfam" id="PF07727">
    <property type="entry name" value="RVT_2"/>
    <property type="match status" value="1"/>
</dbReference>
<dbReference type="PANTHER" id="PTHR42648">
    <property type="entry name" value="TRANSPOSASE, PUTATIVE-RELATED"/>
    <property type="match status" value="1"/>
</dbReference>
<evidence type="ECO:0000256" key="4">
    <source>
        <dbReference type="ARBA" id="ARBA00022801"/>
    </source>
</evidence>
<accession>A0A2U1P858</accession>
<dbReference type="Pfam" id="PF25597">
    <property type="entry name" value="SH3_retrovirus"/>
    <property type="match status" value="1"/>
</dbReference>
<dbReference type="InterPro" id="IPR036397">
    <property type="entry name" value="RNaseH_sf"/>
</dbReference>
<evidence type="ECO:0000256" key="1">
    <source>
        <dbReference type="ARBA" id="ARBA00022670"/>
    </source>
</evidence>
<dbReference type="InterPro" id="IPR043502">
    <property type="entry name" value="DNA/RNA_pol_sf"/>
</dbReference>
<evidence type="ECO:0000256" key="5">
    <source>
        <dbReference type="PROSITE-ProRule" id="PRU00047"/>
    </source>
</evidence>
<evidence type="ECO:0000256" key="3">
    <source>
        <dbReference type="ARBA" id="ARBA00022750"/>
    </source>
</evidence>
<dbReference type="InterPro" id="IPR001878">
    <property type="entry name" value="Znf_CCHC"/>
</dbReference>
<keyword evidence="3" id="KW-0064">Aspartyl protease</keyword>
<keyword evidence="6" id="KW-0175">Coiled coil</keyword>
<dbReference type="PROSITE" id="PS50158">
    <property type="entry name" value="ZF_CCHC"/>
    <property type="match status" value="1"/>
</dbReference>
<feature type="coiled-coil region" evidence="6">
    <location>
        <begin position="379"/>
        <end position="439"/>
    </location>
</feature>
<dbReference type="InterPro" id="IPR025724">
    <property type="entry name" value="GAG-pre-integrase_dom"/>
</dbReference>
<evidence type="ECO:0000256" key="6">
    <source>
        <dbReference type="SAM" id="Coils"/>
    </source>
</evidence>
<dbReference type="EMBL" id="PKPP01001532">
    <property type="protein sequence ID" value="PWA81928.1"/>
    <property type="molecule type" value="Genomic_DNA"/>
</dbReference>
<dbReference type="InterPro" id="IPR057670">
    <property type="entry name" value="SH3_retrovirus"/>
</dbReference>
<dbReference type="Pfam" id="PF00665">
    <property type="entry name" value="rve"/>
    <property type="match status" value="1"/>
</dbReference>
<dbReference type="Proteomes" id="UP000245207">
    <property type="component" value="Unassembled WGS sequence"/>
</dbReference>
<evidence type="ECO:0000313" key="11">
    <source>
        <dbReference type="Proteomes" id="UP000245207"/>
    </source>
</evidence>
<dbReference type="GO" id="GO:0015074">
    <property type="term" value="P:DNA integration"/>
    <property type="evidence" value="ECO:0007669"/>
    <property type="project" value="InterPro"/>
</dbReference>
<evidence type="ECO:0008006" key="12">
    <source>
        <dbReference type="Google" id="ProtNLM"/>
    </source>
</evidence>
<dbReference type="GO" id="GO:0008270">
    <property type="term" value="F:zinc ion binding"/>
    <property type="evidence" value="ECO:0007669"/>
    <property type="project" value="UniProtKB-KW"/>
</dbReference>
<dbReference type="InterPro" id="IPR013103">
    <property type="entry name" value="RVT_2"/>
</dbReference>
<dbReference type="PANTHER" id="PTHR42648:SF21">
    <property type="entry name" value="CYSTEINE-RICH RLK (RECEPTOR-LIKE PROTEIN KINASE) 8"/>
    <property type="match status" value="1"/>
</dbReference>
<evidence type="ECO:0000259" key="9">
    <source>
        <dbReference type="PROSITE" id="PS50994"/>
    </source>
</evidence>
<dbReference type="Pfam" id="PF14223">
    <property type="entry name" value="Retrotran_gag_2"/>
    <property type="match status" value="1"/>
</dbReference>
<dbReference type="OrthoDB" id="1408312at2759"/>
<dbReference type="Pfam" id="PF13976">
    <property type="entry name" value="gag_pre-integrs"/>
    <property type="match status" value="1"/>
</dbReference>
<dbReference type="SUPFAM" id="SSF53098">
    <property type="entry name" value="Ribonuclease H-like"/>
    <property type="match status" value="1"/>
</dbReference>
<evidence type="ECO:0000313" key="10">
    <source>
        <dbReference type="EMBL" id="PWA81928.1"/>
    </source>
</evidence>
<keyword evidence="5" id="KW-0862">Zinc</keyword>
<comment type="caution">
    <text evidence="10">The sequence shown here is derived from an EMBL/GenBank/DDBJ whole genome shotgun (WGS) entry which is preliminary data.</text>
</comment>
<dbReference type="GO" id="GO:0004190">
    <property type="term" value="F:aspartic-type endopeptidase activity"/>
    <property type="evidence" value="ECO:0007669"/>
    <property type="project" value="UniProtKB-KW"/>
</dbReference>
<dbReference type="InterPro" id="IPR039537">
    <property type="entry name" value="Retrotran_Ty1/copia-like"/>
</dbReference>
<protein>
    <recommendedName>
        <fullName evidence="12">Retrovirus-related Pol polyprotein from transposon TNT 1-94</fullName>
    </recommendedName>
</protein>
<keyword evidence="11" id="KW-1185">Reference proteome</keyword>
<feature type="domain" description="CCHC-type" evidence="8">
    <location>
        <begin position="292"/>
        <end position="307"/>
    </location>
</feature>
<keyword evidence="2" id="KW-0479">Metal-binding</keyword>
<organism evidence="10 11">
    <name type="scientific">Artemisia annua</name>
    <name type="common">Sweet wormwood</name>
    <dbReference type="NCBI Taxonomy" id="35608"/>
    <lineage>
        <taxon>Eukaryota</taxon>
        <taxon>Viridiplantae</taxon>
        <taxon>Streptophyta</taxon>
        <taxon>Embryophyta</taxon>
        <taxon>Tracheophyta</taxon>
        <taxon>Spermatophyta</taxon>
        <taxon>Magnoliopsida</taxon>
        <taxon>eudicotyledons</taxon>
        <taxon>Gunneridae</taxon>
        <taxon>Pentapetalae</taxon>
        <taxon>asterids</taxon>
        <taxon>campanulids</taxon>
        <taxon>Asterales</taxon>
        <taxon>Asteraceae</taxon>
        <taxon>Asteroideae</taxon>
        <taxon>Anthemideae</taxon>
        <taxon>Artemisiinae</taxon>
        <taxon>Artemisia</taxon>
    </lineage>
</organism>
<dbReference type="GO" id="GO:0006508">
    <property type="term" value="P:proteolysis"/>
    <property type="evidence" value="ECO:0007669"/>
    <property type="project" value="UniProtKB-KW"/>
</dbReference>
<dbReference type="STRING" id="35608.A0A2U1P858"/>
<keyword evidence="5" id="KW-0863">Zinc-finger</keyword>
<proteinExistence type="predicted"/>
<name>A0A2U1P858_ARTAN</name>
<feature type="domain" description="Integrase catalytic" evidence="9">
    <location>
        <begin position="772"/>
        <end position="940"/>
    </location>
</feature>
<dbReference type="InterPro" id="IPR054722">
    <property type="entry name" value="PolX-like_BBD"/>
</dbReference>
<dbReference type="GO" id="GO:0003676">
    <property type="term" value="F:nucleic acid binding"/>
    <property type="evidence" value="ECO:0007669"/>
    <property type="project" value="InterPro"/>
</dbReference>
<dbReference type="Gene3D" id="3.30.420.10">
    <property type="entry name" value="Ribonuclease H-like superfamily/Ribonuclease H"/>
    <property type="match status" value="1"/>
</dbReference>
<dbReference type="InterPro" id="IPR012337">
    <property type="entry name" value="RNaseH-like_sf"/>
</dbReference>
<dbReference type="Pfam" id="PF22936">
    <property type="entry name" value="Pol_BBD"/>
    <property type="match status" value="1"/>
</dbReference>
<dbReference type="InterPro" id="IPR001584">
    <property type="entry name" value="Integrase_cat-core"/>
</dbReference>
<feature type="region of interest" description="Disordered" evidence="7">
    <location>
        <begin position="478"/>
        <end position="508"/>
    </location>
</feature>
<feature type="region of interest" description="Disordered" evidence="7">
    <location>
        <begin position="551"/>
        <end position="575"/>
    </location>
</feature>
<dbReference type="SUPFAM" id="SSF56672">
    <property type="entry name" value="DNA/RNA polymerases"/>
    <property type="match status" value="1"/>
</dbReference>
<evidence type="ECO:0000259" key="8">
    <source>
        <dbReference type="PROSITE" id="PS50158"/>
    </source>
</evidence>
<evidence type="ECO:0000256" key="2">
    <source>
        <dbReference type="ARBA" id="ARBA00022723"/>
    </source>
</evidence>
<evidence type="ECO:0000256" key="7">
    <source>
        <dbReference type="SAM" id="MobiDB-lite"/>
    </source>
</evidence>
<sequence length="1413" mass="160478">MKFVEVNYKYSQHIHEVFIKRCFQKAKLCLLKETSDLLRTPGVVAQSVLVLYANSSLWRQYTEKIETKPYFPLKTDRKFSPDKFSPCQDKNGSDLSASLILCIVLDRAIVLVRGNNQVKDNKIDLLVQQYEQFVIPEDESIDSAFARFNTIITSLKALDEGISVKSCVRKFLRVLHPKWRAKVTAIEESKDLASLSLDELIGNLKVHELLIKNDSEIVKSKVERRSIALKAKKELSDDEDSSSESEDEEYALAVIDFKKFFKRRGRFVRQPRDEKKEPPKTREDRYSKGEKRCFGCGNTRHLVGDCPHQAKDKNQRAYVSGAWSDSEEDGKNETCLMAGSSKEVCIETDNYDICSLDSLELDNEYDKICILSQKIISKNKSLKVAKSKLEKEILELKDKLSKLEKGKEIDSECKSCEKLKIENEELKEEASKLSKFEKSTHTLKQIIGAQKASDNKTGIRYNFAEASTSVSKQIKFVKPQSEGSTGGGPLNPPNGPLPIKDRPLDKGPSPVTKAVFMAKSIPNSNPKQLNVMNSKIPIASEKEVKQFYKPTPKPGLGYNKPNIGSRFSSPRKTNDQTKTRICLGIDLEPDEWVKDSGCTNHMTGNRKLFSSYNASSGGNVTFGSKLKGNIIGKGTITHNSLTISNVEHVDNLGFNLLSINQICDNDCKVIFSKDYSEIIKDGKVIAKGIRKGNLYVMKISNKPSDNICLATVNDNSTIWHRILGHTNMRLLQSLASKDLVRNLPKLRFDQHFCHACKVGKQAHSSHKSKNMISTSRCLELLHMDLFDPSAIRSYGGNLYTLVIVDDYSRYTWTRFLKNKTETFDQFKIFTKKIQNQLGCKMVSIRTDHGREFDNEVQFGAYCDANGITHNFSAPRTPQSNGVVERKNRTLQEMSRTMLNEQSIPQKFWCNAVDTSTNILNRILIRPIIGKTPYEILKGRKPSLHYFRVFGSKCYILNTKDYLTKFDPKSYEGVFLGYSQTSKAYIVLNKETMVVEESLNVTFDESPPPPKTSPLVDDDLDEENAVVENMRNLDISKESETIERGEITNIKESKSHPLENVIGNLNQRTLRSQAQNKKPKNVNEALKDESWIMAMQEELNQFKSNDVWMLVPRPKNVTIIGTKWVFINKIEEHGIVSRNKAKLVAQGYNQQEGIDYDETYAPVARLESIRILLAYVCALDFKLFQMDVKSAFLNGLINEEVYVAQPPGFIDFEYPEHVYRLKKALYSLKQAPKAWYDRLKAFLLKHEYSMGMYIKEMLKKFGLEDAKPMKTPMATNTKLTKDEEGESIDSTKYRGMTGSLLYLTASRLDIMFSVCLCARFQEDPKTSHLEAVKCIFRYIKGTMHLGLWYPKGTDIETIVYADSDHAGDYVDRKSTNGICTFMGCCLTSWFSKKQTALAIFTTEAEYVSAGKACQ</sequence>
<keyword evidence="4" id="KW-0378">Hydrolase</keyword>
<keyword evidence="1" id="KW-0645">Protease</keyword>
<dbReference type="CDD" id="cd09272">
    <property type="entry name" value="RNase_HI_RT_Ty1"/>
    <property type="match status" value="1"/>
</dbReference>
<reference evidence="10 11" key="1">
    <citation type="journal article" date="2018" name="Mol. Plant">
        <title>The genome of Artemisia annua provides insight into the evolution of Asteraceae family and artemisinin biosynthesis.</title>
        <authorList>
            <person name="Shen Q."/>
            <person name="Zhang L."/>
            <person name="Liao Z."/>
            <person name="Wang S."/>
            <person name="Yan T."/>
            <person name="Shi P."/>
            <person name="Liu M."/>
            <person name="Fu X."/>
            <person name="Pan Q."/>
            <person name="Wang Y."/>
            <person name="Lv Z."/>
            <person name="Lu X."/>
            <person name="Zhang F."/>
            <person name="Jiang W."/>
            <person name="Ma Y."/>
            <person name="Chen M."/>
            <person name="Hao X."/>
            <person name="Li L."/>
            <person name="Tang Y."/>
            <person name="Lv G."/>
            <person name="Zhou Y."/>
            <person name="Sun X."/>
            <person name="Brodelius P.E."/>
            <person name="Rose J.K.C."/>
            <person name="Tang K."/>
        </authorList>
    </citation>
    <scope>NUCLEOTIDE SEQUENCE [LARGE SCALE GENOMIC DNA]</scope>
    <source>
        <strain evidence="11">cv. Huhao1</strain>
        <tissue evidence="10">Leaf</tissue>
    </source>
</reference>